<evidence type="ECO:0000313" key="4">
    <source>
        <dbReference type="EMBL" id="GJQ13094.1"/>
    </source>
</evidence>
<keyword evidence="5" id="KW-1185">Reference proteome</keyword>
<dbReference type="GO" id="GO:0006412">
    <property type="term" value="P:translation"/>
    <property type="evidence" value="ECO:0007669"/>
    <property type="project" value="InterPro"/>
</dbReference>
<keyword evidence="3" id="KW-0687">Ribonucleoprotein</keyword>
<dbReference type="Pfam" id="PF01084">
    <property type="entry name" value="Ribosomal_S18"/>
    <property type="match status" value="1"/>
</dbReference>
<dbReference type="GO" id="GO:0003735">
    <property type="term" value="F:structural constituent of ribosome"/>
    <property type="evidence" value="ECO:0007669"/>
    <property type="project" value="InterPro"/>
</dbReference>
<dbReference type="AlphaFoldDB" id="A0A9C7PYW2"/>
<dbReference type="PANTHER" id="PTHR13479">
    <property type="entry name" value="30S RIBOSOMAL PROTEIN S18"/>
    <property type="match status" value="1"/>
</dbReference>
<evidence type="ECO:0000256" key="1">
    <source>
        <dbReference type="ARBA" id="ARBA00005589"/>
    </source>
</evidence>
<dbReference type="NCBIfam" id="TIGR00165">
    <property type="entry name" value="S18"/>
    <property type="match status" value="1"/>
</dbReference>
<dbReference type="SUPFAM" id="SSF46911">
    <property type="entry name" value="Ribosomal protein S18"/>
    <property type="match status" value="1"/>
</dbReference>
<organism evidence="4 5">
    <name type="scientific">Galdieria partita</name>
    <dbReference type="NCBI Taxonomy" id="83374"/>
    <lineage>
        <taxon>Eukaryota</taxon>
        <taxon>Rhodophyta</taxon>
        <taxon>Bangiophyceae</taxon>
        <taxon>Galdieriales</taxon>
        <taxon>Galdieriaceae</taxon>
        <taxon>Galdieria</taxon>
    </lineage>
</organism>
<dbReference type="InterPro" id="IPR001648">
    <property type="entry name" value="Ribosomal_bS18"/>
</dbReference>
<evidence type="ECO:0000256" key="2">
    <source>
        <dbReference type="ARBA" id="ARBA00022980"/>
    </source>
</evidence>
<dbReference type="Proteomes" id="UP001061958">
    <property type="component" value="Unassembled WGS sequence"/>
</dbReference>
<sequence>MFLARPFSGSIQTNLLGSFGFRLLRFSQASYSGGDRSKGVASSSSLPEHLRNLDLPNDPIFSTENIKDLPREEVEKLIKVYRMIEGHATASEKGSNVKTVDNPLLDQVPLRNFPSLSPPVVETFRKHFPAEKIEHLVPQRGSALKPSDTSVSDAGQEQAYQRIDNFTSHTQQAKDDFESGVPRGYNMVGRYRQKRKVCPLTSPDGTVDIDFRNVEVLKHFVSESGKILPRHKTGLSKVAQYRVARAITIAREMALLHPTMSLDLALQERRKRKERAQAPE</sequence>
<keyword evidence="2" id="KW-0689">Ribosomal protein</keyword>
<evidence type="ECO:0000256" key="3">
    <source>
        <dbReference type="ARBA" id="ARBA00023274"/>
    </source>
</evidence>
<dbReference type="EMBL" id="BQMJ01000040">
    <property type="protein sequence ID" value="GJQ13094.1"/>
    <property type="molecule type" value="Genomic_DNA"/>
</dbReference>
<accession>A0A9C7PYW2</accession>
<dbReference type="PANTHER" id="PTHR13479:SF40">
    <property type="entry name" value="SMALL RIBOSOMAL SUBUNIT PROTEIN BS18M"/>
    <property type="match status" value="1"/>
</dbReference>
<dbReference type="GO" id="GO:1990904">
    <property type="term" value="C:ribonucleoprotein complex"/>
    <property type="evidence" value="ECO:0007669"/>
    <property type="project" value="UniProtKB-KW"/>
</dbReference>
<evidence type="ECO:0008006" key="6">
    <source>
        <dbReference type="Google" id="ProtNLM"/>
    </source>
</evidence>
<protein>
    <recommendedName>
        <fullName evidence="6">Ribosomal protein S18</fullName>
    </recommendedName>
</protein>
<comment type="caution">
    <text evidence="4">The sequence shown here is derived from an EMBL/GenBank/DDBJ whole genome shotgun (WGS) entry which is preliminary data.</text>
</comment>
<dbReference type="Gene3D" id="4.10.640.10">
    <property type="entry name" value="Ribosomal protein S18"/>
    <property type="match status" value="1"/>
</dbReference>
<dbReference type="InterPro" id="IPR036870">
    <property type="entry name" value="Ribosomal_bS18_sf"/>
</dbReference>
<dbReference type="GO" id="GO:0005840">
    <property type="term" value="C:ribosome"/>
    <property type="evidence" value="ECO:0007669"/>
    <property type="project" value="UniProtKB-KW"/>
</dbReference>
<dbReference type="OrthoDB" id="21463at2759"/>
<proteinExistence type="inferred from homology"/>
<evidence type="ECO:0000313" key="5">
    <source>
        <dbReference type="Proteomes" id="UP001061958"/>
    </source>
</evidence>
<name>A0A9C7PYW2_9RHOD</name>
<reference evidence="4" key="2">
    <citation type="submission" date="2022-01" db="EMBL/GenBank/DDBJ databases">
        <authorList>
            <person name="Hirooka S."/>
            <person name="Miyagishima S.Y."/>
        </authorList>
    </citation>
    <scope>NUCLEOTIDE SEQUENCE</scope>
    <source>
        <strain evidence="4">NBRC 102759</strain>
    </source>
</reference>
<reference evidence="4" key="1">
    <citation type="journal article" date="2022" name="Proc. Natl. Acad. Sci. U.S.A.">
        <title>Life cycle and functional genomics of the unicellular red alga Galdieria for elucidating algal and plant evolution and industrial use.</title>
        <authorList>
            <person name="Hirooka S."/>
            <person name="Itabashi T."/>
            <person name="Ichinose T.M."/>
            <person name="Onuma R."/>
            <person name="Fujiwara T."/>
            <person name="Yamashita S."/>
            <person name="Jong L.W."/>
            <person name="Tomita R."/>
            <person name="Iwane A.H."/>
            <person name="Miyagishima S.Y."/>
        </authorList>
    </citation>
    <scope>NUCLEOTIDE SEQUENCE</scope>
    <source>
        <strain evidence="4">NBRC 102759</strain>
    </source>
</reference>
<dbReference type="GO" id="GO:0070181">
    <property type="term" value="F:small ribosomal subunit rRNA binding"/>
    <property type="evidence" value="ECO:0007669"/>
    <property type="project" value="TreeGrafter"/>
</dbReference>
<comment type="similarity">
    <text evidence="1">Belongs to the bacterial ribosomal protein bS18 family.</text>
</comment>
<gene>
    <name evidence="4" type="ORF">GpartN1_g4885.t1</name>
</gene>